<evidence type="ECO:0000313" key="4">
    <source>
        <dbReference type="Proteomes" id="UP000290900"/>
    </source>
</evidence>
<dbReference type="OrthoDB" id="2157641at2759"/>
<dbReference type="GO" id="GO:0032012">
    <property type="term" value="P:regulation of ARF protein signal transduction"/>
    <property type="evidence" value="ECO:0007669"/>
    <property type="project" value="InterPro"/>
</dbReference>
<feature type="compositionally biased region" description="Acidic residues" evidence="1">
    <location>
        <begin position="917"/>
        <end position="928"/>
    </location>
</feature>
<dbReference type="InterPro" id="IPR000904">
    <property type="entry name" value="Sec7_dom"/>
</dbReference>
<feature type="region of interest" description="Disordered" evidence="1">
    <location>
        <begin position="32"/>
        <end position="57"/>
    </location>
</feature>
<dbReference type="Gene3D" id="1.10.1000.11">
    <property type="entry name" value="Arf Nucleotide-binding Site Opener,domain 2"/>
    <property type="match status" value="1"/>
</dbReference>
<dbReference type="InterPro" id="IPR023394">
    <property type="entry name" value="Sec7_C_sf"/>
</dbReference>
<feature type="region of interest" description="Disordered" evidence="1">
    <location>
        <begin position="916"/>
        <end position="1035"/>
    </location>
</feature>
<evidence type="ECO:0000256" key="1">
    <source>
        <dbReference type="SAM" id="MobiDB-lite"/>
    </source>
</evidence>
<dbReference type="Proteomes" id="UP000290900">
    <property type="component" value="Unassembled WGS sequence"/>
</dbReference>
<feature type="region of interest" description="Disordered" evidence="1">
    <location>
        <begin position="100"/>
        <end position="138"/>
    </location>
</feature>
<protein>
    <submittedName>
        <fullName evidence="3">DEKNAAC101245</fullName>
    </submittedName>
</protein>
<feature type="compositionally biased region" description="Basic and acidic residues" evidence="1">
    <location>
        <begin position="43"/>
        <end position="57"/>
    </location>
</feature>
<reference evidence="3 4" key="1">
    <citation type="submission" date="2018-12" db="EMBL/GenBank/DDBJ databases">
        <authorList>
            <person name="Tiukova I."/>
            <person name="Dainat J."/>
        </authorList>
    </citation>
    <scope>NUCLEOTIDE SEQUENCE [LARGE SCALE GENOMIC DNA]</scope>
</reference>
<feature type="domain" description="SEC7" evidence="2">
    <location>
        <begin position="202"/>
        <end position="395"/>
    </location>
</feature>
<dbReference type="InParanoid" id="A0A448YHI1"/>
<keyword evidence="4" id="KW-1185">Reference proteome</keyword>
<dbReference type="FunCoup" id="A0A448YHI1">
    <property type="interactions" value="11"/>
</dbReference>
<evidence type="ECO:0000313" key="3">
    <source>
        <dbReference type="EMBL" id="VEU20405.1"/>
    </source>
</evidence>
<dbReference type="AlphaFoldDB" id="A0A448YHI1"/>
<dbReference type="PANTHER" id="PTHR10663:SF373">
    <property type="entry name" value="PH AND SEC7 DOMAIN-CONTAINING PROTEIN C11E3.11C"/>
    <property type="match status" value="1"/>
</dbReference>
<dbReference type="GO" id="GO:0005085">
    <property type="term" value="F:guanyl-nucleotide exchange factor activity"/>
    <property type="evidence" value="ECO:0007669"/>
    <property type="project" value="InterPro"/>
</dbReference>
<evidence type="ECO:0000259" key="2">
    <source>
        <dbReference type="PROSITE" id="PS50190"/>
    </source>
</evidence>
<gene>
    <name evidence="3" type="ORF">BRENAR_LOCUS1140</name>
</gene>
<dbReference type="PROSITE" id="PS50190">
    <property type="entry name" value="SEC7"/>
    <property type="match status" value="1"/>
</dbReference>
<feature type="compositionally biased region" description="Basic and acidic residues" evidence="1">
    <location>
        <begin position="119"/>
        <end position="138"/>
    </location>
</feature>
<dbReference type="SUPFAM" id="SSF48425">
    <property type="entry name" value="Sec7 domain"/>
    <property type="match status" value="1"/>
</dbReference>
<dbReference type="SMART" id="SM00222">
    <property type="entry name" value="Sec7"/>
    <property type="match status" value="1"/>
</dbReference>
<name>A0A448YHI1_BRENA</name>
<feature type="compositionally biased region" description="Basic and acidic residues" evidence="1">
    <location>
        <begin position="1000"/>
        <end position="1035"/>
    </location>
</feature>
<proteinExistence type="predicted"/>
<dbReference type="PANTHER" id="PTHR10663">
    <property type="entry name" value="GUANYL-NUCLEOTIDE EXCHANGE FACTOR"/>
    <property type="match status" value="1"/>
</dbReference>
<organism evidence="3 4">
    <name type="scientific">Brettanomyces naardenensis</name>
    <name type="common">Yeast</name>
    <dbReference type="NCBI Taxonomy" id="13370"/>
    <lineage>
        <taxon>Eukaryota</taxon>
        <taxon>Fungi</taxon>
        <taxon>Dikarya</taxon>
        <taxon>Ascomycota</taxon>
        <taxon>Saccharomycotina</taxon>
        <taxon>Pichiomycetes</taxon>
        <taxon>Pichiales</taxon>
        <taxon>Pichiaceae</taxon>
        <taxon>Brettanomyces</taxon>
    </lineage>
</organism>
<sequence length="1035" mass="116078">MAASQGIKIGSEPATIVAGDQSVEETITSKYMDFSKMPGTEMPNKKNEGEESVPRIRVAPETDYKMSSKMSSGVHRLFGRSVPKTVEPNDEPIITIHVKTEPADQNVGRAANGSRKNSKGVEERTTDKDSANEVKKNPDGAIGVKVNVDQENISIDGVQAPEPAATEIAGAPSATNTTFIETSAYRDIVNQLNDVNSPLFKLFALYQIATDDPRYPTQRIVQLRSVATQLFNSTYDQIDTKEYLSYLAGSMLGPDDSAFDRAVLRLFYMSRFRWNYDLLSALRLLCDRLFFKGESQNIDKILESFSQSWFEVYGICNGKSLYGSPNGVYLVAYSLIILNTDLHTKNHGPEKVKKISKSKFVKNTILALKQNRVAVSDFKDLEHALKRSYSNLASYELRLLVSDAELQIGAENAFRALSQRQKPSQLHHYLNPRPSLGSLFNRSDKDDYSLYSIANSDSSSERPSTGFGFAKAMRAQETLRKLDTSRSSIYSLGAGSTLTTGSTSASILTRFSSGLPGPIDPDESFLAGDRFGLDLNDPYFIEEDGDVELEMQGPPWVKEGLQKVVLTRAVLQSMKTPGSNVKGDANGIVMDSLSAINGLFKRSSARISGLNSGQRLPWKEYFTVVSEGQLRLFLFDQSASNLNGLQSKGDGNWTSFAKCLASVNLNSCFAQYVHPNSKLYSHIAKHMQKVPSRTGDETFWVLNLPLNDPETFKNYRRIVFLAGTSEVALEFCETCNFWAARTSSIPPEESISSIEYGWSDKMMSGLSESTSTRNSSFEDYLFSVNVQKWRPVVYGLIATDLSMIEQLRDLRRYYCELELKYRHHKELEVFQDRLDSLAGGMHHHGGSSLNGLFGRVRKTDNTAKNVSAIRKNYVNRLNYLSNGMLKYKCYIITLQRAIVFRRTRLAQLEQANNVIAEQEEEEDEEEVKEAEARRKRAIDKQGQVDSRKGSQGGLPEDSSETEKQETRRVESEKVKNVEEMQKEPQLDEPQGRQGQNLEQELQREEPHQAESPHDNSRATRKSEPLETFKDVPVKV</sequence>
<dbReference type="Pfam" id="PF01369">
    <property type="entry name" value="Sec7"/>
    <property type="match status" value="1"/>
</dbReference>
<dbReference type="STRING" id="13370.A0A448YHI1"/>
<dbReference type="InterPro" id="IPR035999">
    <property type="entry name" value="Sec7_dom_sf"/>
</dbReference>
<feature type="compositionally biased region" description="Basic and acidic residues" evidence="1">
    <location>
        <begin position="960"/>
        <end position="985"/>
    </location>
</feature>
<dbReference type="EMBL" id="CAACVR010000004">
    <property type="protein sequence ID" value="VEU20405.1"/>
    <property type="molecule type" value="Genomic_DNA"/>
</dbReference>
<accession>A0A448YHI1</accession>